<feature type="transmembrane region" description="Helical" evidence="2">
    <location>
        <begin position="215"/>
        <end position="238"/>
    </location>
</feature>
<name>A0AAW0D3Z7_9AGAR</name>
<dbReference type="InterPro" id="IPR008972">
    <property type="entry name" value="Cupredoxin"/>
</dbReference>
<feature type="chain" id="PRO_5043990354" evidence="3">
    <location>
        <begin position="25"/>
        <end position="350"/>
    </location>
</feature>
<dbReference type="EMBL" id="JAYKXP010000022">
    <property type="protein sequence ID" value="KAK7045983.1"/>
    <property type="molecule type" value="Genomic_DNA"/>
</dbReference>
<proteinExistence type="predicted"/>
<feature type="signal peptide" evidence="3">
    <location>
        <begin position="1"/>
        <end position="24"/>
    </location>
</feature>
<dbReference type="Pfam" id="PF03229">
    <property type="entry name" value="Alpha_GJ"/>
    <property type="match status" value="1"/>
</dbReference>
<keyword evidence="5" id="KW-1185">Reference proteome</keyword>
<keyword evidence="3" id="KW-0732">Signal</keyword>
<reference evidence="4 5" key="1">
    <citation type="submission" date="2024-01" db="EMBL/GenBank/DDBJ databases">
        <title>A draft genome for a cacao thread blight-causing isolate of Paramarasmius palmivorus.</title>
        <authorList>
            <person name="Baruah I.K."/>
            <person name="Bukari Y."/>
            <person name="Amoako-Attah I."/>
            <person name="Meinhardt L.W."/>
            <person name="Bailey B.A."/>
            <person name="Cohen S.P."/>
        </authorList>
    </citation>
    <scope>NUCLEOTIDE SEQUENCE [LARGE SCALE GENOMIC DNA]</scope>
    <source>
        <strain evidence="4 5">GH-12</strain>
    </source>
</reference>
<accession>A0AAW0D3Z7</accession>
<evidence type="ECO:0000256" key="3">
    <source>
        <dbReference type="SAM" id="SignalP"/>
    </source>
</evidence>
<sequence length="350" mass="36694">MSVPVRFVYLALIATSWGIQGIQGQRIIQVLVGQQGDFYDPTVVLAGQGDVVRFFFFGVAHGVAQTSFENPCVPLLGGFSSGVTGGQIADAAKGLIPFWDLKIVNATMPIWYYCPVTRPSSHCAAGMGGVINPPGMGTDAVASFTNSAKQFTGTPIPAGTVLSGIGAFATAPPAASELVTPVTSTSSTMPTTSSPTTSSLSPGEDSRPSSSNIPAIIGGTVAGVVAVLAAIIVIIRVVRRRHRRSQESIVEAYDYPKRPTFPPMTDPRFRGRGKHTIHNATSAEQFMPITVGHAENPDDGRAVNLNSLANEVAAVLLRNASNSRAEAIFGQSARAQDEAPPSYRSDLGDP</sequence>
<protein>
    <submittedName>
        <fullName evidence="4">Uncharacterized protein</fullName>
    </submittedName>
</protein>
<organism evidence="4 5">
    <name type="scientific">Paramarasmius palmivorus</name>
    <dbReference type="NCBI Taxonomy" id="297713"/>
    <lineage>
        <taxon>Eukaryota</taxon>
        <taxon>Fungi</taxon>
        <taxon>Dikarya</taxon>
        <taxon>Basidiomycota</taxon>
        <taxon>Agaricomycotina</taxon>
        <taxon>Agaricomycetes</taxon>
        <taxon>Agaricomycetidae</taxon>
        <taxon>Agaricales</taxon>
        <taxon>Marasmiineae</taxon>
        <taxon>Marasmiaceae</taxon>
        <taxon>Paramarasmius</taxon>
    </lineage>
</organism>
<dbReference type="Proteomes" id="UP001383192">
    <property type="component" value="Unassembled WGS sequence"/>
</dbReference>
<keyword evidence="2" id="KW-1133">Transmembrane helix</keyword>
<evidence type="ECO:0000256" key="1">
    <source>
        <dbReference type="SAM" id="MobiDB-lite"/>
    </source>
</evidence>
<dbReference type="InterPro" id="IPR052953">
    <property type="entry name" value="Ser-rich/MCO-related"/>
</dbReference>
<dbReference type="Gene3D" id="2.60.40.420">
    <property type="entry name" value="Cupredoxins - blue copper proteins"/>
    <property type="match status" value="1"/>
</dbReference>
<gene>
    <name evidence="4" type="ORF">VNI00_006978</name>
</gene>
<dbReference type="SUPFAM" id="SSF49503">
    <property type="entry name" value="Cupredoxins"/>
    <property type="match status" value="1"/>
</dbReference>
<evidence type="ECO:0000256" key="2">
    <source>
        <dbReference type="SAM" id="Phobius"/>
    </source>
</evidence>
<feature type="region of interest" description="Disordered" evidence="1">
    <location>
        <begin position="329"/>
        <end position="350"/>
    </location>
</feature>
<keyword evidence="2" id="KW-0812">Transmembrane</keyword>
<dbReference type="InterPro" id="IPR004913">
    <property type="entry name" value="Herpes_gJ"/>
</dbReference>
<dbReference type="PANTHER" id="PTHR34883">
    <property type="entry name" value="SERINE-RICH PROTEIN, PUTATIVE-RELATED-RELATED"/>
    <property type="match status" value="1"/>
</dbReference>
<keyword evidence="2" id="KW-0472">Membrane</keyword>
<dbReference type="AlphaFoldDB" id="A0AAW0D3Z7"/>
<evidence type="ECO:0000313" key="4">
    <source>
        <dbReference type="EMBL" id="KAK7045983.1"/>
    </source>
</evidence>
<feature type="compositionally biased region" description="Low complexity" evidence="1">
    <location>
        <begin position="180"/>
        <end position="202"/>
    </location>
</feature>
<comment type="caution">
    <text evidence="4">The sequence shown here is derived from an EMBL/GenBank/DDBJ whole genome shotgun (WGS) entry which is preliminary data.</text>
</comment>
<evidence type="ECO:0000313" key="5">
    <source>
        <dbReference type="Proteomes" id="UP001383192"/>
    </source>
</evidence>
<dbReference type="PANTHER" id="PTHR34883:SF8">
    <property type="entry name" value="EXTRACELLULAR SERINE-RICH PROTEIN (AFU_ORTHOLOGUE AFUA_6G00670)"/>
    <property type="match status" value="1"/>
</dbReference>
<feature type="region of interest" description="Disordered" evidence="1">
    <location>
        <begin position="179"/>
        <end position="211"/>
    </location>
</feature>